<dbReference type="EMBL" id="JACCFS010000001">
    <property type="protein sequence ID" value="NYJ34338.1"/>
    <property type="molecule type" value="Genomic_DNA"/>
</dbReference>
<gene>
    <name evidence="1" type="ORF">HNR10_002219</name>
</gene>
<name>A0A7Z0J9L0_9ACTN</name>
<sequence>MGYEADGIAYETGVRARTEWLRDLVAGDTLEVR</sequence>
<reference evidence="1 2" key="1">
    <citation type="submission" date="2020-07" db="EMBL/GenBank/DDBJ databases">
        <title>Sequencing the genomes of 1000 actinobacteria strains.</title>
        <authorList>
            <person name="Klenk H.-P."/>
        </authorList>
    </citation>
    <scope>NUCLEOTIDE SEQUENCE [LARGE SCALE GENOMIC DNA]</scope>
    <source>
        <strain evidence="1 2">DSM 44442</strain>
    </source>
</reference>
<keyword evidence="2" id="KW-1185">Reference proteome</keyword>
<dbReference type="AlphaFoldDB" id="A0A7Z0J9L0"/>
<protein>
    <submittedName>
        <fullName evidence="1">Uncharacterized protein</fullName>
    </submittedName>
</protein>
<evidence type="ECO:0000313" key="2">
    <source>
        <dbReference type="Proteomes" id="UP000572051"/>
    </source>
</evidence>
<accession>A0A7Z0J9L0</accession>
<comment type="caution">
    <text evidence="1">The sequence shown here is derived from an EMBL/GenBank/DDBJ whole genome shotgun (WGS) entry which is preliminary data.</text>
</comment>
<evidence type="ECO:0000313" key="1">
    <source>
        <dbReference type="EMBL" id="NYJ34338.1"/>
    </source>
</evidence>
<organism evidence="1 2">
    <name type="scientific">Nocardiopsis aegyptia</name>
    <dbReference type="NCBI Taxonomy" id="220378"/>
    <lineage>
        <taxon>Bacteria</taxon>
        <taxon>Bacillati</taxon>
        <taxon>Actinomycetota</taxon>
        <taxon>Actinomycetes</taxon>
        <taxon>Streptosporangiales</taxon>
        <taxon>Nocardiopsidaceae</taxon>
        <taxon>Nocardiopsis</taxon>
    </lineage>
</organism>
<proteinExistence type="predicted"/>
<dbReference type="Proteomes" id="UP000572051">
    <property type="component" value="Unassembled WGS sequence"/>
</dbReference>